<evidence type="ECO:0000259" key="2">
    <source>
        <dbReference type="Pfam" id="PF13592"/>
    </source>
</evidence>
<dbReference type="Pfam" id="PF13592">
    <property type="entry name" value="HTH_33"/>
    <property type="match status" value="1"/>
</dbReference>
<dbReference type="Proteomes" id="UP000003781">
    <property type="component" value="Unassembled WGS sequence"/>
</dbReference>
<keyword evidence="4" id="KW-1185">Reference proteome</keyword>
<feature type="compositionally biased region" description="Basic and acidic residues" evidence="1">
    <location>
        <begin position="132"/>
        <end position="152"/>
    </location>
</feature>
<feature type="domain" description="Winged helix-turn helix" evidence="2">
    <location>
        <begin position="86"/>
        <end position="144"/>
    </location>
</feature>
<sequence>MKELDTFISSNPDPRELKRAIAVRMTLRGHPHREIMKILRVSSGFISKWKQAFVINEIEGIKLGYQGSFAYLNSEEKTQVISWLKEKNTWNLNELEYYIAEQFNVTFSAKSSYYDLFHEAGISWKKSQKTNPRKDPEAVARKKRCDPARDCRGTSSPKGSQQTTKSDGSSR</sequence>
<proteinExistence type="predicted"/>
<evidence type="ECO:0000313" key="4">
    <source>
        <dbReference type="Proteomes" id="UP000003781"/>
    </source>
</evidence>
<dbReference type="InterPro" id="IPR009057">
    <property type="entry name" value="Homeodomain-like_sf"/>
</dbReference>
<comment type="caution">
    <text evidence="3">The sequence shown here is derived from an EMBL/GenBank/DDBJ whole genome shotgun (WGS) entry which is preliminary data.</text>
</comment>
<dbReference type="AlphaFoldDB" id="A3IWS0"/>
<name>A3IWS0_9CHRO</name>
<accession>A3IWS0</accession>
<gene>
    <name evidence="3" type="ORF">CY0110_08691</name>
</gene>
<feature type="region of interest" description="Disordered" evidence="1">
    <location>
        <begin position="126"/>
        <end position="171"/>
    </location>
</feature>
<evidence type="ECO:0000313" key="3">
    <source>
        <dbReference type="EMBL" id="EAZ89075.1"/>
    </source>
</evidence>
<organism evidence="3 4">
    <name type="scientific">Crocosphaera chwakensis CCY0110</name>
    <dbReference type="NCBI Taxonomy" id="391612"/>
    <lineage>
        <taxon>Bacteria</taxon>
        <taxon>Bacillati</taxon>
        <taxon>Cyanobacteriota</taxon>
        <taxon>Cyanophyceae</taxon>
        <taxon>Oscillatoriophycideae</taxon>
        <taxon>Chroococcales</taxon>
        <taxon>Aphanothecaceae</taxon>
        <taxon>Crocosphaera</taxon>
        <taxon>Crocosphaera chwakensis</taxon>
    </lineage>
</organism>
<dbReference type="SUPFAM" id="SSF46689">
    <property type="entry name" value="Homeodomain-like"/>
    <property type="match status" value="1"/>
</dbReference>
<dbReference type="Pfam" id="PF13384">
    <property type="entry name" value="HTH_23"/>
    <property type="match status" value="1"/>
</dbReference>
<dbReference type="InterPro" id="IPR025959">
    <property type="entry name" value="Winged_HTH_dom"/>
</dbReference>
<feature type="compositionally biased region" description="Polar residues" evidence="1">
    <location>
        <begin position="153"/>
        <end position="171"/>
    </location>
</feature>
<dbReference type="EMBL" id="AAXW01000055">
    <property type="protein sequence ID" value="EAZ89075.1"/>
    <property type="molecule type" value="Genomic_DNA"/>
</dbReference>
<protein>
    <submittedName>
        <fullName evidence="3">Transposase</fullName>
    </submittedName>
</protein>
<dbReference type="eggNOG" id="COG3415">
    <property type="taxonomic scope" value="Bacteria"/>
</dbReference>
<reference evidence="3 4" key="1">
    <citation type="submission" date="2007-03" db="EMBL/GenBank/DDBJ databases">
        <authorList>
            <person name="Stal L."/>
            <person name="Ferriera S."/>
            <person name="Johnson J."/>
            <person name="Kravitz S."/>
            <person name="Beeson K."/>
            <person name="Sutton G."/>
            <person name="Rogers Y.-H."/>
            <person name="Friedman R."/>
            <person name="Frazier M."/>
            <person name="Venter J.C."/>
        </authorList>
    </citation>
    <scope>NUCLEOTIDE SEQUENCE [LARGE SCALE GENOMIC DNA]</scope>
    <source>
        <strain evidence="3 4">CCY0110</strain>
    </source>
</reference>
<dbReference type="OrthoDB" id="465657at2"/>
<evidence type="ECO:0000256" key="1">
    <source>
        <dbReference type="SAM" id="MobiDB-lite"/>
    </source>
</evidence>